<feature type="signal peptide" evidence="8">
    <location>
        <begin position="1"/>
        <end position="24"/>
    </location>
</feature>
<keyword evidence="5" id="KW-0865">Zymogen</keyword>
<reference evidence="10" key="5">
    <citation type="submission" date="2025-09" db="UniProtKB">
        <authorList>
            <consortium name="Ensembl"/>
        </authorList>
    </citation>
    <scope>IDENTIFICATION</scope>
</reference>
<feature type="domain" description="Peptidase S1" evidence="9">
    <location>
        <begin position="47"/>
        <end position="284"/>
    </location>
</feature>
<dbReference type="PROSITE" id="PS00134">
    <property type="entry name" value="TRYPSIN_HIS"/>
    <property type="match status" value="1"/>
</dbReference>
<evidence type="ECO:0000313" key="10">
    <source>
        <dbReference type="Ensembl" id="ENSCMIP00000003493.1"/>
    </source>
</evidence>
<dbReference type="GeneTree" id="ENSGT01030000234528"/>
<evidence type="ECO:0000256" key="8">
    <source>
        <dbReference type="SAM" id="SignalP"/>
    </source>
</evidence>
<evidence type="ECO:0000313" key="11">
    <source>
        <dbReference type="Proteomes" id="UP000314986"/>
    </source>
</evidence>
<feature type="chain" id="PRO_5021281523" evidence="8">
    <location>
        <begin position="25"/>
        <end position="317"/>
    </location>
</feature>
<dbReference type="Ensembl" id="ENSCMIT00000003632.1">
    <property type="protein sequence ID" value="ENSCMIP00000003493.1"/>
    <property type="gene ID" value="ENSCMIG00000001972.1"/>
</dbReference>
<dbReference type="InterPro" id="IPR009003">
    <property type="entry name" value="Peptidase_S1_PA"/>
</dbReference>
<dbReference type="GO" id="GO:0004252">
    <property type="term" value="F:serine-type endopeptidase activity"/>
    <property type="evidence" value="ECO:0007669"/>
    <property type="project" value="InterPro"/>
</dbReference>
<keyword evidence="4 7" id="KW-0720">Serine protease</keyword>
<protein>
    <submittedName>
        <fullName evidence="10">Chymotrypsin-like elastase family member 2A</fullName>
    </submittedName>
</protein>
<dbReference type="PANTHER" id="PTHR24257:SF17">
    <property type="match status" value="1"/>
</dbReference>
<dbReference type="SMART" id="SM00020">
    <property type="entry name" value="Tryp_SPc"/>
    <property type="match status" value="1"/>
</dbReference>
<dbReference type="PROSITE" id="PS50240">
    <property type="entry name" value="TRYPSIN_DOM"/>
    <property type="match status" value="1"/>
</dbReference>
<evidence type="ECO:0000256" key="6">
    <source>
        <dbReference type="ARBA" id="ARBA00023157"/>
    </source>
</evidence>
<dbReference type="Pfam" id="PF00089">
    <property type="entry name" value="Trypsin"/>
    <property type="match status" value="1"/>
</dbReference>
<evidence type="ECO:0000256" key="1">
    <source>
        <dbReference type="ARBA" id="ARBA00022670"/>
    </source>
</evidence>
<proteinExistence type="predicted"/>
<gene>
    <name evidence="10" type="primary">LOC103181342</name>
</gene>
<dbReference type="CDD" id="cd00190">
    <property type="entry name" value="Tryp_SPc"/>
    <property type="match status" value="1"/>
</dbReference>
<dbReference type="GO" id="GO:0005615">
    <property type="term" value="C:extracellular space"/>
    <property type="evidence" value="ECO:0007669"/>
    <property type="project" value="TreeGrafter"/>
</dbReference>
<name>A0A4W3GIR5_CALMI</name>
<dbReference type="GO" id="GO:0006508">
    <property type="term" value="P:proteolysis"/>
    <property type="evidence" value="ECO:0007669"/>
    <property type="project" value="UniProtKB-KW"/>
</dbReference>
<evidence type="ECO:0000256" key="2">
    <source>
        <dbReference type="ARBA" id="ARBA00022729"/>
    </source>
</evidence>
<dbReference type="SUPFAM" id="SSF50494">
    <property type="entry name" value="Trypsin-like serine proteases"/>
    <property type="match status" value="1"/>
</dbReference>
<accession>A0A4W3GIR5</accession>
<dbReference type="OMA" id="DWISSKM"/>
<dbReference type="Gene3D" id="2.40.10.10">
    <property type="entry name" value="Trypsin-like serine proteases"/>
    <property type="match status" value="2"/>
</dbReference>
<keyword evidence="11" id="KW-1185">Reference proteome</keyword>
<reference evidence="11" key="2">
    <citation type="journal article" date="2007" name="PLoS Biol.">
        <title>Survey sequencing and comparative analysis of the elephant shark (Callorhinchus milii) genome.</title>
        <authorList>
            <person name="Venkatesh B."/>
            <person name="Kirkness E.F."/>
            <person name="Loh Y.H."/>
            <person name="Halpern A.L."/>
            <person name="Lee A.P."/>
            <person name="Johnson J."/>
            <person name="Dandona N."/>
            <person name="Viswanathan L.D."/>
            <person name="Tay A."/>
            <person name="Venter J.C."/>
            <person name="Strausberg R.L."/>
            <person name="Brenner S."/>
        </authorList>
    </citation>
    <scope>NUCLEOTIDE SEQUENCE [LARGE SCALE GENOMIC DNA]</scope>
</reference>
<keyword evidence="1 7" id="KW-0645">Protease</keyword>
<organism evidence="10 11">
    <name type="scientific">Callorhinchus milii</name>
    <name type="common">Ghost shark</name>
    <dbReference type="NCBI Taxonomy" id="7868"/>
    <lineage>
        <taxon>Eukaryota</taxon>
        <taxon>Metazoa</taxon>
        <taxon>Chordata</taxon>
        <taxon>Craniata</taxon>
        <taxon>Vertebrata</taxon>
        <taxon>Chondrichthyes</taxon>
        <taxon>Holocephali</taxon>
        <taxon>Chimaeriformes</taxon>
        <taxon>Callorhinchidae</taxon>
        <taxon>Callorhinchus</taxon>
    </lineage>
</organism>
<dbReference type="PROSITE" id="PS00135">
    <property type="entry name" value="TRYPSIN_SER"/>
    <property type="match status" value="1"/>
</dbReference>
<dbReference type="AlphaFoldDB" id="A0A4W3GIR5"/>
<keyword evidence="2 8" id="KW-0732">Signal</keyword>
<dbReference type="InterPro" id="IPR050850">
    <property type="entry name" value="Peptidase_S1_Elastase_sf"/>
</dbReference>
<reference evidence="11" key="3">
    <citation type="journal article" date="2014" name="Nature">
        <title>Elephant shark genome provides unique insights into gnathostome evolution.</title>
        <authorList>
            <consortium name="International Elephant Shark Genome Sequencing Consortium"/>
            <person name="Venkatesh B."/>
            <person name="Lee A.P."/>
            <person name="Ravi V."/>
            <person name="Maurya A.K."/>
            <person name="Lian M.M."/>
            <person name="Swann J.B."/>
            <person name="Ohta Y."/>
            <person name="Flajnik M.F."/>
            <person name="Sutoh Y."/>
            <person name="Kasahara M."/>
            <person name="Hoon S."/>
            <person name="Gangu V."/>
            <person name="Roy S.W."/>
            <person name="Irimia M."/>
            <person name="Korzh V."/>
            <person name="Kondrychyn I."/>
            <person name="Lim Z.W."/>
            <person name="Tay B.H."/>
            <person name="Tohari S."/>
            <person name="Kong K.W."/>
            <person name="Ho S."/>
            <person name="Lorente-Galdos B."/>
            <person name="Quilez J."/>
            <person name="Marques-Bonet T."/>
            <person name="Raney B.J."/>
            <person name="Ingham P.W."/>
            <person name="Tay A."/>
            <person name="Hillier L.W."/>
            <person name="Minx P."/>
            <person name="Boehm T."/>
            <person name="Wilson R.K."/>
            <person name="Brenner S."/>
            <person name="Warren W.C."/>
        </authorList>
    </citation>
    <scope>NUCLEOTIDE SEQUENCE [LARGE SCALE GENOMIC DNA]</scope>
</reference>
<keyword evidence="6" id="KW-1015">Disulfide bond</keyword>
<evidence type="ECO:0000259" key="9">
    <source>
        <dbReference type="PROSITE" id="PS50240"/>
    </source>
</evidence>
<evidence type="ECO:0000256" key="7">
    <source>
        <dbReference type="RuleBase" id="RU363034"/>
    </source>
</evidence>
<dbReference type="Proteomes" id="UP000314986">
    <property type="component" value="Unassembled WGS sequence"/>
</dbReference>
<dbReference type="InterPro" id="IPR043504">
    <property type="entry name" value="Peptidase_S1_PA_chymotrypsin"/>
</dbReference>
<evidence type="ECO:0000256" key="5">
    <source>
        <dbReference type="ARBA" id="ARBA00023145"/>
    </source>
</evidence>
<evidence type="ECO:0000256" key="4">
    <source>
        <dbReference type="ARBA" id="ARBA00022825"/>
    </source>
</evidence>
<dbReference type="InterPro" id="IPR033116">
    <property type="entry name" value="TRYPSIN_SER"/>
</dbReference>
<dbReference type="PANTHER" id="PTHR24257">
    <property type="entry name" value="CHYMOTRYPSIN-LIKE ELASTASE FAMILY MEMBER"/>
    <property type="match status" value="1"/>
</dbReference>
<dbReference type="InterPro" id="IPR001314">
    <property type="entry name" value="Peptidase_S1A"/>
</dbReference>
<dbReference type="InterPro" id="IPR018114">
    <property type="entry name" value="TRYPSIN_HIS"/>
</dbReference>
<evidence type="ECO:0000256" key="3">
    <source>
        <dbReference type="ARBA" id="ARBA00022801"/>
    </source>
</evidence>
<dbReference type="FunFam" id="2.40.10.10:FF:000004">
    <property type="entry name" value="Tryptase gamma 1"/>
    <property type="match status" value="1"/>
</dbReference>
<keyword evidence="3 7" id="KW-0378">Hydrolase</keyword>
<dbReference type="FunFam" id="2.40.10.10:FF:000017">
    <property type="entry name" value="Chymotrypsin-like elastase family member 1"/>
    <property type="match status" value="1"/>
</dbReference>
<reference evidence="10" key="4">
    <citation type="submission" date="2025-08" db="UniProtKB">
        <authorList>
            <consortium name="Ensembl"/>
        </authorList>
    </citation>
    <scope>IDENTIFICATION</scope>
</reference>
<dbReference type="PRINTS" id="PR00722">
    <property type="entry name" value="CHYMOTRYPSIN"/>
</dbReference>
<sequence>MKTFLLISPLVLLTTILNICPLVTDPPASGNFHGCGDPTNKPVLSRVVGGEDAQPNSWPWQISLQVARDGSWFHTCGGSLIDQRWVITAAHCISSKNIYRVALGKHVLSASEEGSMFVDVEKTFTHEKFIIIFAVNGYDIALVKLAEPVPLTDKIELGCIPPAESILVNNYSCYISGWGLLQAGGSVSDVLQQALLPVVDYPTCSLLTWWGPFVKESMVCAGGDGVVSGCNGDSGGPLNCQNAEGAWEVHGIVSFGSALCSHKNKPTVFTRVSAYNNWISQVQIEFKLELGYRSAVSEIEWWNRLEGLNGPLLFLRS</sequence>
<reference evidence="11" key="1">
    <citation type="journal article" date="2006" name="Science">
        <title>Ancient noncoding elements conserved in the human genome.</title>
        <authorList>
            <person name="Venkatesh B."/>
            <person name="Kirkness E.F."/>
            <person name="Loh Y.H."/>
            <person name="Halpern A.L."/>
            <person name="Lee A.P."/>
            <person name="Johnson J."/>
            <person name="Dandona N."/>
            <person name="Viswanathan L.D."/>
            <person name="Tay A."/>
            <person name="Venter J.C."/>
            <person name="Strausberg R.L."/>
            <person name="Brenner S."/>
        </authorList>
    </citation>
    <scope>NUCLEOTIDE SEQUENCE [LARGE SCALE GENOMIC DNA]</scope>
</reference>
<dbReference type="InterPro" id="IPR001254">
    <property type="entry name" value="Trypsin_dom"/>
</dbReference>